<reference evidence="1 2" key="1">
    <citation type="submission" date="2024-06" db="EMBL/GenBank/DDBJ databases">
        <title>Brevundimonas sp. C11.</title>
        <authorList>
            <person name="Maltman C."/>
        </authorList>
    </citation>
    <scope>NUCLEOTIDE SEQUENCE [LARGE SCALE GENOMIC DNA]</scope>
    <source>
        <strain evidence="1 2">C11</strain>
    </source>
</reference>
<keyword evidence="2" id="KW-1185">Reference proteome</keyword>
<evidence type="ECO:0000313" key="1">
    <source>
        <dbReference type="EMBL" id="MEQ7154232.1"/>
    </source>
</evidence>
<dbReference type="Proteomes" id="UP001445732">
    <property type="component" value="Unassembled WGS sequence"/>
</dbReference>
<protein>
    <recommendedName>
        <fullName evidence="3">Cytochrome c domain-containing protein</fullName>
    </recommendedName>
</protein>
<sequence>MDQFAEAFAEGIVTPDPGMPQFELTPAGNLDLIAYLKSIQASKAR</sequence>
<dbReference type="EMBL" id="JBEGDD010000002">
    <property type="protein sequence ID" value="MEQ7154232.1"/>
    <property type="molecule type" value="Genomic_DNA"/>
</dbReference>
<gene>
    <name evidence="1" type="ORF">ABN401_03280</name>
</gene>
<dbReference type="RefSeq" id="WP_349683407.1">
    <property type="nucleotide sequence ID" value="NZ_JBEGDD010000002.1"/>
</dbReference>
<comment type="caution">
    <text evidence="1">The sequence shown here is derived from an EMBL/GenBank/DDBJ whole genome shotgun (WGS) entry which is preliminary data.</text>
</comment>
<proteinExistence type="predicted"/>
<evidence type="ECO:0008006" key="3">
    <source>
        <dbReference type="Google" id="ProtNLM"/>
    </source>
</evidence>
<name>A0ABV1NK56_9CAUL</name>
<evidence type="ECO:0000313" key="2">
    <source>
        <dbReference type="Proteomes" id="UP001445732"/>
    </source>
</evidence>
<accession>A0ABV1NK56</accession>
<organism evidence="1 2">
    <name type="scientific">Brevundimonas aurifodinae</name>
    <dbReference type="NCBI Taxonomy" id="1508312"/>
    <lineage>
        <taxon>Bacteria</taxon>
        <taxon>Pseudomonadati</taxon>
        <taxon>Pseudomonadota</taxon>
        <taxon>Alphaproteobacteria</taxon>
        <taxon>Caulobacterales</taxon>
        <taxon>Caulobacteraceae</taxon>
        <taxon>Brevundimonas</taxon>
    </lineage>
</organism>